<dbReference type="InterPro" id="IPR014189">
    <property type="entry name" value="Quinone_OxRdtase_PIG3"/>
</dbReference>
<dbReference type="InterPro" id="IPR011032">
    <property type="entry name" value="GroES-like_sf"/>
</dbReference>
<dbReference type="SMART" id="SM00829">
    <property type="entry name" value="PKS_ER"/>
    <property type="match status" value="1"/>
</dbReference>
<dbReference type="CDD" id="cd05276">
    <property type="entry name" value="p53_inducible_oxidoreductase"/>
    <property type="match status" value="1"/>
</dbReference>
<dbReference type="RefSeq" id="WP_189576551.1">
    <property type="nucleotide sequence ID" value="NZ_BMXU01000002.1"/>
</dbReference>
<evidence type="ECO:0000313" key="4">
    <source>
        <dbReference type="EMBL" id="MFC3303731.1"/>
    </source>
</evidence>
<gene>
    <name evidence="4" type="ORF">ACFONP_13440</name>
</gene>
<dbReference type="Proteomes" id="UP001595607">
    <property type="component" value="Unassembled WGS sequence"/>
</dbReference>
<protein>
    <submittedName>
        <fullName evidence="4">NAD(P)H-quinone oxidoreductase</fullName>
    </submittedName>
</protein>
<dbReference type="InterPro" id="IPR036291">
    <property type="entry name" value="NAD(P)-bd_dom_sf"/>
</dbReference>
<dbReference type="PANTHER" id="PTHR48106:SF8">
    <property type="entry name" value="OS02G0805600 PROTEIN"/>
    <property type="match status" value="1"/>
</dbReference>
<dbReference type="Gene3D" id="3.90.180.10">
    <property type="entry name" value="Medium-chain alcohol dehydrogenases, catalytic domain"/>
    <property type="match status" value="1"/>
</dbReference>
<dbReference type="PANTHER" id="PTHR48106">
    <property type="entry name" value="QUINONE OXIDOREDUCTASE PIG3-RELATED"/>
    <property type="match status" value="1"/>
</dbReference>
<dbReference type="InterPro" id="IPR013149">
    <property type="entry name" value="ADH-like_C"/>
</dbReference>
<dbReference type="InterPro" id="IPR013154">
    <property type="entry name" value="ADH-like_N"/>
</dbReference>
<dbReference type="Pfam" id="PF00107">
    <property type="entry name" value="ADH_zinc_N"/>
    <property type="match status" value="1"/>
</dbReference>
<evidence type="ECO:0000259" key="3">
    <source>
        <dbReference type="SMART" id="SM00829"/>
    </source>
</evidence>
<reference evidence="5" key="1">
    <citation type="journal article" date="2019" name="Int. J. Syst. Evol. Microbiol.">
        <title>The Global Catalogue of Microorganisms (GCM) 10K type strain sequencing project: providing services to taxonomists for standard genome sequencing and annotation.</title>
        <authorList>
            <consortium name="The Broad Institute Genomics Platform"/>
            <consortium name="The Broad Institute Genome Sequencing Center for Infectious Disease"/>
            <person name="Wu L."/>
            <person name="Ma J."/>
        </authorList>
    </citation>
    <scope>NUCLEOTIDE SEQUENCE [LARGE SCALE GENOMIC DNA]</scope>
    <source>
        <strain evidence="5">KCTC 22245</strain>
    </source>
</reference>
<keyword evidence="1" id="KW-0521">NADP</keyword>
<evidence type="ECO:0000256" key="1">
    <source>
        <dbReference type="ARBA" id="ARBA00022857"/>
    </source>
</evidence>
<organism evidence="4 5">
    <name type="scientific">Parvularcula lutaonensis</name>
    <dbReference type="NCBI Taxonomy" id="491923"/>
    <lineage>
        <taxon>Bacteria</taxon>
        <taxon>Pseudomonadati</taxon>
        <taxon>Pseudomonadota</taxon>
        <taxon>Alphaproteobacteria</taxon>
        <taxon>Parvularculales</taxon>
        <taxon>Parvularculaceae</taxon>
        <taxon>Parvularcula</taxon>
    </lineage>
</organism>
<name>A0ABV7MEY7_9PROT</name>
<dbReference type="InterPro" id="IPR020843">
    <property type="entry name" value="ER"/>
</dbReference>
<proteinExistence type="predicted"/>
<evidence type="ECO:0000256" key="2">
    <source>
        <dbReference type="ARBA" id="ARBA00023002"/>
    </source>
</evidence>
<dbReference type="SUPFAM" id="SSF50129">
    <property type="entry name" value="GroES-like"/>
    <property type="match status" value="1"/>
</dbReference>
<accession>A0ABV7MEY7</accession>
<feature type="domain" description="Enoyl reductase (ER)" evidence="3">
    <location>
        <begin position="9"/>
        <end position="319"/>
    </location>
</feature>
<dbReference type="Gene3D" id="3.40.50.720">
    <property type="entry name" value="NAD(P)-binding Rossmann-like Domain"/>
    <property type="match status" value="1"/>
</dbReference>
<comment type="caution">
    <text evidence="4">The sequence shown here is derived from an EMBL/GenBank/DDBJ whole genome shotgun (WGS) entry which is preliminary data.</text>
</comment>
<evidence type="ECO:0000313" key="5">
    <source>
        <dbReference type="Proteomes" id="UP001595607"/>
    </source>
</evidence>
<sequence length="327" mass="34404">MSPHAFFVGNDGRLEWRDAGPLTPAACEVLIAVEAAGVNRPDLLQRAGLYPPPEGASQALGLEVAGIVEAIGEQVTRFAPGDRVMALVPGGGYASHCLADEGTVMAMPDAFTFVEAAAFPETAFTVWTNAFEAGRLAKGERLFVHGATSGIGTMAASIATAHGIEVFGTAGSTGKVAAGERAGFTKVWNYKEEDWSTAMSALGGCDVVLDMVGGDYVPRNLAMLKAGGRHVSIAFLGGIEAKVGIMDIMRRQLTLTGSTLRARSKEEKARLRAVVEGALFPLIEIGKIKPLVTLELPMREADRAHQAMQSGELVGKAVLVKDESLQP</sequence>
<keyword evidence="5" id="KW-1185">Reference proteome</keyword>
<dbReference type="Pfam" id="PF08240">
    <property type="entry name" value="ADH_N"/>
    <property type="match status" value="1"/>
</dbReference>
<dbReference type="NCBIfam" id="TIGR02824">
    <property type="entry name" value="quinone_pig3"/>
    <property type="match status" value="1"/>
</dbReference>
<dbReference type="SUPFAM" id="SSF51735">
    <property type="entry name" value="NAD(P)-binding Rossmann-fold domains"/>
    <property type="match status" value="1"/>
</dbReference>
<keyword evidence="2" id="KW-0560">Oxidoreductase</keyword>
<dbReference type="EMBL" id="JBHRVA010000003">
    <property type="protein sequence ID" value="MFC3303731.1"/>
    <property type="molecule type" value="Genomic_DNA"/>
</dbReference>